<keyword evidence="4" id="KW-1185">Reference proteome</keyword>
<dbReference type="EnsemblMetazoa" id="XM_017124267.2">
    <property type="protein sequence ID" value="XP_016979756.1"/>
    <property type="gene ID" value="LOC108045079"/>
</dbReference>
<reference evidence="4" key="1">
    <citation type="journal article" date="2021" name="Elife">
        <title>Highly contiguous assemblies of 101 drosophilid genomes.</title>
        <authorList>
            <person name="Kim B.Y."/>
            <person name="Wang J.R."/>
            <person name="Miller D.E."/>
            <person name="Barmina O."/>
            <person name="Delaney E."/>
            <person name="Thompson A."/>
            <person name="Comeault A.A."/>
            <person name="Peede D."/>
            <person name="D'Agostino E.R."/>
            <person name="Pelaez J."/>
            <person name="Aguilar J.M."/>
            <person name="Haji D."/>
            <person name="Matsunaga T."/>
            <person name="Armstrong E.E."/>
            <person name="Zych M."/>
            <person name="Ogawa Y."/>
            <person name="Stamenkovic-Radak M."/>
            <person name="Jelic M."/>
            <person name="Veselinovic M.S."/>
            <person name="Tanaskovic M."/>
            <person name="Eric P."/>
            <person name="Gao J.J."/>
            <person name="Katoh T.K."/>
            <person name="Toda M.J."/>
            <person name="Watabe H."/>
            <person name="Watada M."/>
            <person name="Davis J.S."/>
            <person name="Moyle L.C."/>
            <person name="Manoli G."/>
            <person name="Bertolini E."/>
            <person name="Kostal V."/>
            <person name="Hawley R.S."/>
            <person name="Takahashi A."/>
            <person name="Jones C.D."/>
            <person name="Price D.K."/>
            <person name="Whiteman N."/>
            <person name="Kopp A."/>
            <person name="Matute D.R."/>
            <person name="Petrov D.A."/>
        </authorList>
    </citation>
    <scope>NUCLEOTIDE SEQUENCE [LARGE SCALE GENOMIC DNA]</scope>
</reference>
<evidence type="ECO:0000313" key="4">
    <source>
        <dbReference type="Proteomes" id="UP001652680"/>
    </source>
</evidence>
<dbReference type="InterPro" id="IPR004879">
    <property type="entry name" value="Ssp411-like_TRX"/>
</dbReference>
<evidence type="ECO:0000259" key="2">
    <source>
        <dbReference type="Pfam" id="PF03190"/>
    </source>
</evidence>
<dbReference type="InterPro" id="IPR024705">
    <property type="entry name" value="Ssp411"/>
</dbReference>
<feature type="region of interest" description="Disordered" evidence="1">
    <location>
        <begin position="47"/>
        <end position="126"/>
    </location>
</feature>
<dbReference type="PANTHER" id="PTHR42899:SF1">
    <property type="entry name" value="SPERMATOGENESIS-ASSOCIATED PROTEIN 20"/>
    <property type="match status" value="1"/>
</dbReference>
<dbReference type="SUPFAM" id="SSF52833">
    <property type="entry name" value="Thioredoxin-like"/>
    <property type="match status" value="1"/>
</dbReference>
<feature type="domain" description="Spermatogenesis-associated protein 20-like TRX" evidence="2">
    <location>
        <begin position="119"/>
        <end position="280"/>
    </location>
</feature>
<dbReference type="InterPro" id="IPR008928">
    <property type="entry name" value="6-hairpin_glycosidase_sf"/>
</dbReference>
<dbReference type="Proteomes" id="UP001652680">
    <property type="component" value="Unassembled WGS sequence"/>
</dbReference>
<feature type="compositionally biased region" description="Basic and acidic residues" evidence="1">
    <location>
        <begin position="62"/>
        <end position="95"/>
    </location>
</feature>
<dbReference type="GO" id="GO:0005975">
    <property type="term" value="P:carbohydrate metabolic process"/>
    <property type="evidence" value="ECO:0007669"/>
    <property type="project" value="InterPro"/>
</dbReference>
<dbReference type="Pfam" id="PF03190">
    <property type="entry name" value="Thioredox_DsbH"/>
    <property type="match status" value="1"/>
</dbReference>
<reference evidence="5" key="2">
    <citation type="submission" date="2025-04" db="UniProtKB">
        <authorList>
            <consortium name="RefSeq"/>
        </authorList>
    </citation>
    <scope>IDENTIFICATION</scope>
</reference>
<dbReference type="InterPro" id="IPR036249">
    <property type="entry name" value="Thioredoxin-like_sf"/>
</dbReference>
<evidence type="ECO:0000313" key="5">
    <source>
        <dbReference type="RefSeq" id="XP_016979756.1"/>
    </source>
</evidence>
<proteinExistence type="predicted"/>
<reference evidence="3" key="3">
    <citation type="submission" date="2025-05" db="UniProtKB">
        <authorList>
            <consortium name="EnsemblMetazoa"/>
        </authorList>
    </citation>
    <scope>IDENTIFICATION</scope>
</reference>
<dbReference type="SUPFAM" id="SSF48208">
    <property type="entry name" value="Six-hairpin glycosidases"/>
    <property type="match status" value="1"/>
</dbReference>
<dbReference type="Gene3D" id="3.40.30.10">
    <property type="entry name" value="Glutaredoxin"/>
    <property type="match status" value="1"/>
</dbReference>
<dbReference type="OMA" id="PFYFGTY"/>
<dbReference type="Gene3D" id="1.50.10.10">
    <property type="match status" value="1"/>
</dbReference>
<sequence>MFRVRPLFPWIRSTLQTTLKLQPDTSTSESVVRRNLRLPHIGCRSRTVSNRKYGRMATGGEAAKEESKEAAKDASEKPSKEASKEASKGASKEPFEEGSNEAAGGAPKEAAKEEPPKQPNRLASSKSPYLLQHAYNPVDWYPWGEEAFEKARTENKLIFLSVGYSTCHWCHVMEHESFECPETAAIMNEHYVNIKVDREERPDIDKVYMQFLLMSKGSGGWPMSLWLTPELAPLVAGTYFPPKSSFGMPSFATVLKAIARKWTVDKESLVKAGNVLLTALKDNQDAEAVEEAAFGPGSAIEKLREAINVHKQRYDQIHGGFGSEPKFPEVPRLNFLFHGYSVTKDKDVLDMAIQTLKHIGKGGINDHIFGGFARYATTQDWHNVHFEKMLYDQGQLMAVFANAFKMTRDKAFFCYAHKIYDYLINDLRHPLGGFYAGEDADSLITHEDKVKVEGAFYAWTWDEIEAAFKDQSERFGDMTAERAFEIYTFHYGLKPPGNVPPRSDPHGHLTGKNILIVRGSAEETCSKFDLDAEFFESFLAVANDILHILRNKRPRPHLDTKIICAWNGLVLSGLCELGNCYTANRDQYMQTAKELLDFLRKEMYKPEEKLLLRSCYGVAVGDETLDKNESEIDGFLDDYAFLIKGLLDYYKATLDIEALHWAKALQDTQDKLFWDERNGAYFFSQEGAPNVIVRLKEDHDGAEPCGNSVSARNLVLLGHYYEEDAYIQKAGKLLNFFADVRPFGHALPEMMSALMMHRNGLDLVAVVGPDTPHTHYFMEICRRFYIPSMIMVHVDPAKPEEGSNQRLQTKFKMINGKTTVYVCHERQCRMPVTCPTMLENNLMAFFFSKRD</sequence>
<dbReference type="RefSeq" id="XP_016979756.1">
    <property type="nucleotide sequence ID" value="XM_017124267.1"/>
</dbReference>
<dbReference type="CDD" id="cd02955">
    <property type="entry name" value="SSP411"/>
    <property type="match status" value="1"/>
</dbReference>
<gene>
    <name evidence="5" type="primary">LOC108045079</name>
    <name evidence="3" type="synonym">108045079</name>
</gene>
<protein>
    <submittedName>
        <fullName evidence="5">Spermatogenesis-associated protein 20</fullName>
    </submittedName>
</protein>
<accession>A0A6P4F331</accession>
<dbReference type="InterPro" id="IPR012341">
    <property type="entry name" value="6hp_glycosidase-like_sf"/>
</dbReference>
<organism evidence="5">
    <name type="scientific">Drosophila rhopaloa</name>
    <name type="common">Fruit fly</name>
    <dbReference type="NCBI Taxonomy" id="1041015"/>
    <lineage>
        <taxon>Eukaryota</taxon>
        <taxon>Metazoa</taxon>
        <taxon>Ecdysozoa</taxon>
        <taxon>Arthropoda</taxon>
        <taxon>Hexapoda</taxon>
        <taxon>Insecta</taxon>
        <taxon>Pterygota</taxon>
        <taxon>Neoptera</taxon>
        <taxon>Endopterygota</taxon>
        <taxon>Diptera</taxon>
        <taxon>Brachycera</taxon>
        <taxon>Muscomorpha</taxon>
        <taxon>Ephydroidea</taxon>
        <taxon>Drosophilidae</taxon>
        <taxon>Drosophila</taxon>
        <taxon>Sophophora</taxon>
    </lineage>
</organism>
<name>A0A6P4F331_DRORH</name>
<dbReference type="PANTHER" id="PTHR42899">
    <property type="entry name" value="SPERMATOGENESIS-ASSOCIATED PROTEIN 20"/>
    <property type="match status" value="1"/>
</dbReference>
<dbReference type="OrthoDB" id="1923667at2759"/>
<evidence type="ECO:0000256" key="1">
    <source>
        <dbReference type="SAM" id="MobiDB-lite"/>
    </source>
</evidence>
<dbReference type="GeneID" id="108045079"/>
<evidence type="ECO:0000313" key="3">
    <source>
        <dbReference type="EnsemblMetazoa" id="XP_016979756.1"/>
    </source>
</evidence>
<dbReference type="AlphaFoldDB" id="A0A6P4F331"/>